<dbReference type="STRING" id="1654360.EA58_00685"/>
<dbReference type="PANTHER" id="PTHR39166">
    <property type="entry name" value="BLL1166 PROTEIN"/>
    <property type="match status" value="1"/>
</dbReference>
<name>A0A066RSI1_9GAMM</name>
<evidence type="ECO:0000313" key="1">
    <source>
        <dbReference type="EMBL" id="KDM93415.1"/>
    </source>
</evidence>
<evidence type="ECO:0000313" key="2">
    <source>
        <dbReference type="Proteomes" id="UP000027192"/>
    </source>
</evidence>
<dbReference type="EMBL" id="JMIB01000002">
    <property type="protein sequence ID" value="KDM93415.1"/>
    <property type="molecule type" value="Genomic_DNA"/>
</dbReference>
<protein>
    <submittedName>
        <fullName evidence="1">Nitrate reductase</fullName>
    </submittedName>
</protein>
<reference evidence="1 2" key="1">
    <citation type="submission" date="2014-04" db="EMBL/GenBank/DDBJ databases">
        <title>Draft genome sequence of Photobacterium halotolerans S2753: a solonamide, ngercheumicin and holomycin producer.</title>
        <authorList>
            <person name="Machado H.R."/>
            <person name="Gram L."/>
        </authorList>
    </citation>
    <scope>NUCLEOTIDE SEQUENCE [LARGE SCALE GENOMIC DNA]</scope>
    <source>
        <strain evidence="1 2">S2753</strain>
    </source>
</reference>
<accession>A0A066RSI1</accession>
<sequence>MADRLSQWLRQDAQRMSVLAVVESLNLPQGYIGAGFVRNLVWDHLHDFTQQTPLNDVDVVYFDRSEQTQENAWQIEAQLNRDYPFVVWQVRNQALMHTRNGDQPYTSTLDAIRHWVECETAVAARCVAGDLEIIAGFGLASLFAGHLTHNTRRPLATFQTRVEEKQWLKHWPQLKVVLPQGR</sequence>
<dbReference type="PANTHER" id="PTHR39166:SF1">
    <property type="entry name" value="BLL1166 PROTEIN"/>
    <property type="match status" value="1"/>
</dbReference>
<proteinExistence type="predicted"/>
<dbReference type="InterPro" id="IPR009267">
    <property type="entry name" value="NTP_transf_6"/>
</dbReference>
<dbReference type="Pfam" id="PF06042">
    <property type="entry name" value="NTP_transf_6"/>
    <property type="match status" value="1"/>
</dbReference>
<dbReference type="Proteomes" id="UP000027192">
    <property type="component" value="Unassembled WGS sequence"/>
</dbReference>
<comment type="caution">
    <text evidence="1">The sequence shown here is derived from an EMBL/GenBank/DDBJ whole genome shotgun (WGS) entry which is preliminary data.</text>
</comment>
<organism evidence="1 2">
    <name type="scientific">Photobacterium galatheae</name>
    <dbReference type="NCBI Taxonomy" id="1654360"/>
    <lineage>
        <taxon>Bacteria</taxon>
        <taxon>Pseudomonadati</taxon>
        <taxon>Pseudomonadota</taxon>
        <taxon>Gammaproteobacteria</taxon>
        <taxon>Vibrionales</taxon>
        <taxon>Vibrionaceae</taxon>
        <taxon>Photobacterium</taxon>
    </lineage>
</organism>
<dbReference type="AlphaFoldDB" id="A0A066RSI1"/>
<keyword evidence="2" id="KW-1185">Reference proteome</keyword>
<gene>
    <name evidence="1" type="ORF">EA58_00685</name>
</gene>